<evidence type="ECO:0000256" key="1">
    <source>
        <dbReference type="ARBA" id="ARBA00004651"/>
    </source>
</evidence>
<evidence type="ECO:0000256" key="4">
    <source>
        <dbReference type="ARBA" id="ARBA00022989"/>
    </source>
</evidence>
<reference evidence="7 8" key="1">
    <citation type="submission" date="2019-10" db="EMBL/GenBank/DDBJ databases">
        <title>Genome sequence of Luteimicrobium xylanilyticum HY-24.</title>
        <authorList>
            <person name="Kim D.Y."/>
            <person name="Park H.-Y."/>
        </authorList>
    </citation>
    <scope>NUCLEOTIDE SEQUENCE [LARGE SCALE GENOMIC DNA]</scope>
    <source>
        <strain evidence="7 8">HY-24</strain>
    </source>
</reference>
<evidence type="ECO:0000313" key="8">
    <source>
        <dbReference type="Proteomes" id="UP000326702"/>
    </source>
</evidence>
<dbReference type="EMBL" id="CP045529">
    <property type="protein sequence ID" value="QFU97078.1"/>
    <property type="molecule type" value="Genomic_DNA"/>
</dbReference>
<feature type="transmembrane region" description="Helical" evidence="6">
    <location>
        <begin position="130"/>
        <end position="150"/>
    </location>
</feature>
<dbReference type="GO" id="GO:0022857">
    <property type="term" value="F:transmembrane transporter activity"/>
    <property type="evidence" value="ECO:0007669"/>
    <property type="project" value="InterPro"/>
</dbReference>
<feature type="transmembrane region" description="Helical" evidence="6">
    <location>
        <begin position="275"/>
        <end position="294"/>
    </location>
</feature>
<evidence type="ECO:0000256" key="6">
    <source>
        <dbReference type="SAM" id="Phobius"/>
    </source>
</evidence>
<dbReference type="PANTHER" id="PTHR32196">
    <property type="entry name" value="ABC TRANSPORTER PERMEASE PROTEIN YPHD-RELATED-RELATED"/>
    <property type="match status" value="1"/>
</dbReference>
<feature type="transmembrane region" description="Helical" evidence="6">
    <location>
        <begin position="53"/>
        <end position="72"/>
    </location>
</feature>
<dbReference type="Proteomes" id="UP000326702">
    <property type="component" value="Chromosome"/>
</dbReference>
<dbReference type="OrthoDB" id="9808136at2"/>
<dbReference type="Pfam" id="PF02653">
    <property type="entry name" value="BPD_transp_2"/>
    <property type="match status" value="1"/>
</dbReference>
<accession>A0A5P9Q6P6</accession>
<dbReference type="KEGG" id="lxl:KDY119_00572"/>
<feature type="transmembrane region" description="Helical" evidence="6">
    <location>
        <begin position="25"/>
        <end position="41"/>
    </location>
</feature>
<organism evidence="7 8">
    <name type="scientific">Luteimicrobium xylanilyticum</name>
    <dbReference type="NCBI Taxonomy" id="1133546"/>
    <lineage>
        <taxon>Bacteria</taxon>
        <taxon>Bacillati</taxon>
        <taxon>Actinomycetota</taxon>
        <taxon>Actinomycetes</taxon>
        <taxon>Micrococcales</taxon>
        <taxon>Luteimicrobium</taxon>
    </lineage>
</organism>
<dbReference type="GO" id="GO:0005886">
    <property type="term" value="C:plasma membrane"/>
    <property type="evidence" value="ECO:0007669"/>
    <property type="project" value="UniProtKB-SubCell"/>
</dbReference>
<dbReference type="RefSeq" id="WP_036953650.1">
    <property type="nucleotide sequence ID" value="NZ_BAABIH010000013.1"/>
</dbReference>
<proteinExistence type="predicted"/>
<keyword evidence="3 6" id="KW-0812">Transmembrane</keyword>
<gene>
    <name evidence="7" type="ORF">KDY119_00572</name>
</gene>
<keyword evidence="5 6" id="KW-0472">Membrane</keyword>
<keyword evidence="4 6" id="KW-1133">Transmembrane helix</keyword>
<dbReference type="AlphaFoldDB" id="A0A5P9Q6P6"/>
<dbReference type="CDD" id="cd06579">
    <property type="entry name" value="TM_PBP1_transp_AraH_like"/>
    <property type="match status" value="1"/>
</dbReference>
<keyword evidence="2" id="KW-1003">Cell membrane</keyword>
<keyword evidence="8" id="KW-1185">Reference proteome</keyword>
<protein>
    <submittedName>
        <fullName evidence="7">Ribose transport system permease protein RbsC</fullName>
    </submittedName>
</protein>
<dbReference type="InterPro" id="IPR001851">
    <property type="entry name" value="ABC_transp_permease"/>
</dbReference>
<sequence length="323" mass="33508">MTDVAVRPTPAVLDRNRVITWLQDYGVYAAIVVLIAINTAIKPSFFSMDNFRVQAFQVVPVLIVALGMALVITTEGIDLSVGAVIALSSAVIPLYLGYGPWLSIVVALVAGCVSGLLAGLMVAVANVQPIIATLALMIGLRGFAVILNGASAKSVTDETIGALGLDSWFGIPQEVWIAVVLVLVVAFVVRRTAFGRRLTAIGDNRAASALAGLPVKRVLVAVYVISGLFAAIAGVFLVGHGGYADPSNYGLNYELSAITAVVVGGTPLTGGRIKVLGTVAGAVFMQLVAATLIQNNVKNSYSQMVEAVIIIGAVYAARGRSGR</sequence>
<evidence type="ECO:0000256" key="3">
    <source>
        <dbReference type="ARBA" id="ARBA00022692"/>
    </source>
</evidence>
<name>A0A5P9Q6P6_9MICO</name>
<evidence type="ECO:0000256" key="2">
    <source>
        <dbReference type="ARBA" id="ARBA00022475"/>
    </source>
</evidence>
<feature type="transmembrane region" description="Helical" evidence="6">
    <location>
        <begin position="79"/>
        <end position="98"/>
    </location>
</feature>
<feature type="transmembrane region" description="Helical" evidence="6">
    <location>
        <begin position="218"/>
        <end position="238"/>
    </location>
</feature>
<evidence type="ECO:0000313" key="7">
    <source>
        <dbReference type="EMBL" id="QFU97078.1"/>
    </source>
</evidence>
<comment type="subcellular location">
    <subcellularLocation>
        <location evidence="1">Cell membrane</location>
        <topology evidence="1">Multi-pass membrane protein</topology>
    </subcellularLocation>
</comment>
<feature type="transmembrane region" description="Helical" evidence="6">
    <location>
        <begin position="104"/>
        <end position="123"/>
    </location>
</feature>
<evidence type="ECO:0000256" key="5">
    <source>
        <dbReference type="ARBA" id="ARBA00023136"/>
    </source>
</evidence>
<feature type="transmembrane region" description="Helical" evidence="6">
    <location>
        <begin position="170"/>
        <end position="189"/>
    </location>
</feature>